<accession>A0A4Z2JBY3</accession>
<dbReference type="Proteomes" id="UP000314294">
    <property type="component" value="Unassembled WGS sequence"/>
</dbReference>
<proteinExistence type="predicted"/>
<comment type="caution">
    <text evidence="1">The sequence shown here is derived from an EMBL/GenBank/DDBJ whole genome shotgun (WGS) entry which is preliminary data.</text>
</comment>
<dbReference type="AlphaFoldDB" id="A0A4Z2JBY3"/>
<evidence type="ECO:0000313" key="1">
    <source>
        <dbReference type="EMBL" id="TNN87324.1"/>
    </source>
</evidence>
<keyword evidence="2" id="KW-1185">Reference proteome</keyword>
<reference evidence="1 2" key="1">
    <citation type="submission" date="2019-03" db="EMBL/GenBank/DDBJ databases">
        <title>First draft genome of Liparis tanakae, snailfish: a comprehensive survey of snailfish specific genes.</title>
        <authorList>
            <person name="Kim W."/>
            <person name="Song I."/>
            <person name="Jeong J.-H."/>
            <person name="Kim D."/>
            <person name="Kim S."/>
            <person name="Ryu S."/>
            <person name="Song J.Y."/>
            <person name="Lee S.K."/>
        </authorList>
    </citation>
    <scope>NUCLEOTIDE SEQUENCE [LARGE SCALE GENOMIC DNA]</scope>
    <source>
        <tissue evidence="1">Muscle</tissue>
    </source>
</reference>
<protein>
    <submittedName>
        <fullName evidence="1">Uncharacterized protein</fullName>
    </submittedName>
</protein>
<dbReference type="EMBL" id="SRLO01000011">
    <property type="protein sequence ID" value="TNN87324.1"/>
    <property type="molecule type" value="Genomic_DNA"/>
</dbReference>
<sequence length="123" mass="13710">MDSLRPWCKLSDMLVLRIKWSLQVQEHGADNWTRPNMNTPPLLPEDVIDAALTKAVSTLGLAGLAQDQAAGLAAVFGFWSQQEVVSESSMKRHEACRDTWTETHLVGLLIQIQPSDHSSISWK</sequence>
<evidence type="ECO:0000313" key="2">
    <source>
        <dbReference type="Proteomes" id="UP000314294"/>
    </source>
</evidence>
<organism evidence="1 2">
    <name type="scientific">Liparis tanakae</name>
    <name type="common">Tanaka's snailfish</name>
    <dbReference type="NCBI Taxonomy" id="230148"/>
    <lineage>
        <taxon>Eukaryota</taxon>
        <taxon>Metazoa</taxon>
        <taxon>Chordata</taxon>
        <taxon>Craniata</taxon>
        <taxon>Vertebrata</taxon>
        <taxon>Euteleostomi</taxon>
        <taxon>Actinopterygii</taxon>
        <taxon>Neopterygii</taxon>
        <taxon>Teleostei</taxon>
        <taxon>Neoteleostei</taxon>
        <taxon>Acanthomorphata</taxon>
        <taxon>Eupercaria</taxon>
        <taxon>Perciformes</taxon>
        <taxon>Cottioidei</taxon>
        <taxon>Cottales</taxon>
        <taxon>Liparidae</taxon>
        <taxon>Liparis</taxon>
    </lineage>
</organism>
<gene>
    <name evidence="1" type="ORF">EYF80_002525</name>
</gene>
<name>A0A4Z2JBY3_9TELE</name>